<feature type="transmembrane region" description="Helical" evidence="6">
    <location>
        <begin position="340"/>
        <end position="362"/>
    </location>
</feature>
<protein>
    <submittedName>
        <fullName evidence="7">Purtative membrane protein</fullName>
    </submittedName>
</protein>
<feature type="transmembrane region" description="Helical" evidence="6">
    <location>
        <begin position="676"/>
        <end position="694"/>
    </location>
</feature>
<dbReference type="RefSeq" id="XP_062627567.1">
    <property type="nucleotide sequence ID" value="XM_062771583.1"/>
</dbReference>
<feature type="compositionally biased region" description="Pro residues" evidence="5">
    <location>
        <begin position="1"/>
        <end position="10"/>
    </location>
</feature>
<evidence type="ECO:0000313" key="7">
    <source>
        <dbReference type="EMBL" id="WOO81535.1"/>
    </source>
</evidence>
<dbReference type="Proteomes" id="UP000827549">
    <property type="component" value="Chromosome 3"/>
</dbReference>
<evidence type="ECO:0000256" key="2">
    <source>
        <dbReference type="ARBA" id="ARBA00022692"/>
    </source>
</evidence>
<organism evidence="7 8">
    <name type="scientific">Vanrija pseudolonga</name>
    <dbReference type="NCBI Taxonomy" id="143232"/>
    <lineage>
        <taxon>Eukaryota</taxon>
        <taxon>Fungi</taxon>
        <taxon>Dikarya</taxon>
        <taxon>Basidiomycota</taxon>
        <taxon>Agaricomycotina</taxon>
        <taxon>Tremellomycetes</taxon>
        <taxon>Trichosporonales</taxon>
        <taxon>Trichosporonaceae</taxon>
        <taxon>Vanrija</taxon>
    </lineage>
</organism>
<dbReference type="AlphaFoldDB" id="A0AAF0Y7M3"/>
<reference evidence="7" key="1">
    <citation type="submission" date="2023-10" db="EMBL/GenBank/DDBJ databases">
        <authorList>
            <person name="Noh H."/>
        </authorList>
    </citation>
    <scope>NUCLEOTIDE SEQUENCE</scope>
    <source>
        <strain evidence="7">DUCC4014</strain>
    </source>
</reference>
<evidence type="ECO:0000256" key="3">
    <source>
        <dbReference type="ARBA" id="ARBA00022989"/>
    </source>
</evidence>
<feature type="transmembrane region" description="Helical" evidence="6">
    <location>
        <begin position="410"/>
        <end position="432"/>
    </location>
</feature>
<dbReference type="InterPro" id="IPR011701">
    <property type="entry name" value="MFS"/>
</dbReference>
<dbReference type="EMBL" id="CP086716">
    <property type="protein sequence ID" value="WOO81535.1"/>
    <property type="molecule type" value="Genomic_DNA"/>
</dbReference>
<keyword evidence="3 6" id="KW-1133">Transmembrane helix</keyword>
<dbReference type="Gene3D" id="1.20.1250.20">
    <property type="entry name" value="MFS general substrate transporter like domains"/>
    <property type="match status" value="1"/>
</dbReference>
<evidence type="ECO:0000256" key="5">
    <source>
        <dbReference type="SAM" id="MobiDB-lite"/>
    </source>
</evidence>
<feature type="transmembrane region" description="Helical" evidence="6">
    <location>
        <begin position="604"/>
        <end position="624"/>
    </location>
</feature>
<feature type="transmembrane region" description="Helical" evidence="6">
    <location>
        <begin position="368"/>
        <end position="398"/>
    </location>
</feature>
<feature type="transmembrane region" description="Helical" evidence="6">
    <location>
        <begin position="438"/>
        <end position="460"/>
    </location>
</feature>
<dbReference type="GO" id="GO:0022857">
    <property type="term" value="F:transmembrane transporter activity"/>
    <property type="evidence" value="ECO:0007669"/>
    <property type="project" value="InterPro"/>
</dbReference>
<dbReference type="SUPFAM" id="SSF103473">
    <property type="entry name" value="MFS general substrate transporter"/>
    <property type="match status" value="1"/>
</dbReference>
<feature type="compositionally biased region" description="Polar residues" evidence="5">
    <location>
        <begin position="116"/>
        <end position="125"/>
    </location>
</feature>
<keyword evidence="4 6" id="KW-0472">Membrane</keyword>
<name>A0AAF0Y7M3_9TREE</name>
<feature type="region of interest" description="Disordered" evidence="5">
    <location>
        <begin position="1"/>
        <end position="127"/>
    </location>
</feature>
<accession>A0AAF0Y7M3</accession>
<proteinExistence type="predicted"/>
<gene>
    <name evidence="7" type="primary">SPAC14C4.07</name>
    <name evidence="7" type="ORF">LOC62_03G005056</name>
</gene>
<feature type="transmembrane region" description="Helical" evidence="6">
    <location>
        <begin position="564"/>
        <end position="584"/>
    </location>
</feature>
<dbReference type="GeneID" id="87808287"/>
<dbReference type="PANTHER" id="PTHR23507:SF1">
    <property type="entry name" value="FI18259P1-RELATED"/>
    <property type="match status" value="1"/>
</dbReference>
<keyword evidence="2 6" id="KW-0812">Transmembrane</keyword>
<feature type="compositionally biased region" description="Low complexity" evidence="5">
    <location>
        <begin position="82"/>
        <end position="94"/>
    </location>
</feature>
<dbReference type="GO" id="GO:0016020">
    <property type="term" value="C:membrane"/>
    <property type="evidence" value="ECO:0007669"/>
    <property type="project" value="UniProtKB-SubCell"/>
</dbReference>
<feature type="region of interest" description="Disordered" evidence="5">
    <location>
        <begin position="646"/>
        <end position="667"/>
    </location>
</feature>
<feature type="transmembrane region" description="Helical" evidence="6">
    <location>
        <begin position="700"/>
        <end position="725"/>
    </location>
</feature>
<dbReference type="Pfam" id="PF07690">
    <property type="entry name" value="MFS_1"/>
    <property type="match status" value="1"/>
</dbReference>
<feature type="compositionally biased region" description="Pro residues" evidence="5">
    <location>
        <begin position="272"/>
        <end position="286"/>
    </location>
</feature>
<feature type="transmembrane region" description="Helical" evidence="6">
    <location>
        <begin position="305"/>
        <end position="328"/>
    </location>
</feature>
<dbReference type="InterPro" id="IPR036259">
    <property type="entry name" value="MFS_trans_sf"/>
</dbReference>
<keyword evidence="8" id="KW-1185">Reference proteome</keyword>
<feature type="compositionally biased region" description="Polar residues" evidence="5">
    <location>
        <begin position="47"/>
        <end position="61"/>
    </location>
</feature>
<dbReference type="PANTHER" id="PTHR23507">
    <property type="entry name" value="ZGC:174356"/>
    <property type="match status" value="1"/>
</dbReference>
<comment type="subcellular location">
    <subcellularLocation>
        <location evidence="1">Membrane</location>
        <topology evidence="1">Multi-pass membrane protein</topology>
    </subcellularLocation>
</comment>
<evidence type="ECO:0000256" key="6">
    <source>
        <dbReference type="SAM" id="Phobius"/>
    </source>
</evidence>
<evidence type="ECO:0000256" key="4">
    <source>
        <dbReference type="ARBA" id="ARBA00023136"/>
    </source>
</evidence>
<feature type="transmembrane region" description="Helical" evidence="6">
    <location>
        <begin position="737"/>
        <end position="762"/>
    </location>
</feature>
<feature type="transmembrane region" description="Helical" evidence="6">
    <location>
        <begin position="768"/>
        <end position="790"/>
    </location>
</feature>
<evidence type="ECO:0000256" key="1">
    <source>
        <dbReference type="ARBA" id="ARBA00004141"/>
    </source>
</evidence>
<feature type="region of interest" description="Disordered" evidence="5">
    <location>
        <begin position="250"/>
        <end position="290"/>
    </location>
</feature>
<evidence type="ECO:0000313" key="8">
    <source>
        <dbReference type="Proteomes" id="UP000827549"/>
    </source>
</evidence>
<sequence>MPAADPPRTPQPRSASAAAPVQRRASGDQRWPYQSATRRSQSHTRAHTQQPLWVPSGSSLNPDGVESGLYERGQYEAAAGLSEPSSPSSRPLPSDQAPPPSYVQAARPRHLRSDTTDTAGTTESFDNMRGLRNRAAWRRPTPQWVLPFVLAVTVSLGMTMAARAELYLDLACLAHPPRTSTGVVVALGEQQAASAHAALNSSSVTFPIFPGSALTPGAGEVGALLSPGDKWFLEAQKDIYKWLHHVPPPSPTVPEHGDPLPIPSTPGEDQPVPSPAPAPTPAPSNPPYSEIDPALCKKDPGVQAAAARLLMTLTVMAGLLSAITTGFWASMSDRIGRRKILALCEFGLLLNDACFLVIATYPRIVAQFGFYVLLIGPCLDGLLGGFSTITAAINAYIADVTGTGSRAKEFGRVMAALMGGFAIGPALGSALIKATDSILSPFYISVTTHLVSTILIRFLLPESLSSEARAVLTKRAAAAREAARQAEAAQRRWEDYGDDSDEEDARDAAAADSSWSRISATPRRTRTARRAVGAFRRTFVKVFGFLRPLSVFLPSENDDGSTNWNLTFMGVFVFFTSMLIGVMQVKMQYIFYTFGWSASALGPYMSLVSICRITVLLGLLPLAIKFLKPWYEQREVVEEGEAAPLLEPAGSDESSPDTPDPAAKPSTSRSAALDYLLVRLAAFLEMISYIILAANTGASWQIFLLGSAATALGAPGNAAANSLALSFMPNAREVGRLFGGISVIHAIGATLLGPIIFANLFAATVETYAASVFILAAVVLALAQFVVLFVRVPKAVRRVPA</sequence>